<protein>
    <recommendedName>
        <fullName evidence="4">Protein rogdi homolog</fullName>
    </recommendedName>
</protein>
<evidence type="ECO:0000313" key="3">
    <source>
        <dbReference type="Proteomes" id="UP000245119"/>
    </source>
</evidence>
<dbReference type="EMBL" id="PZQS01000004">
    <property type="protein sequence ID" value="PVD33055.1"/>
    <property type="molecule type" value="Genomic_DNA"/>
</dbReference>
<dbReference type="PANTHER" id="PTHR13618:SF1">
    <property type="entry name" value="PROTEIN ROGDI HOMOLOG"/>
    <property type="match status" value="1"/>
</dbReference>
<evidence type="ECO:0008006" key="4">
    <source>
        <dbReference type="Google" id="ProtNLM"/>
    </source>
</evidence>
<dbReference type="InterPro" id="IPR028241">
    <property type="entry name" value="RAVE2/Rogdi"/>
</dbReference>
<keyword evidence="3" id="KW-1185">Reference proteome</keyword>
<evidence type="ECO:0000256" key="1">
    <source>
        <dbReference type="ARBA" id="ARBA00005535"/>
    </source>
</evidence>
<reference evidence="2 3" key="1">
    <citation type="submission" date="2018-04" db="EMBL/GenBank/DDBJ databases">
        <title>The genome of golden apple snail Pomacea canaliculata provides insight into stress tolerance and invasive adaptation.</title>
        <authorList>
            <person name="Liu C."/>
            <person name="Liu B."/>
            <person name="Ren Y."/>
            <person name="Zhang Y."/>
            <person name="Wang H."/>
            <person name="Li S."/>
            <person name="Jiang F."/>
            <person name="Yin L."/>
            <person name="Zhang G."/>
            <person name="Qian W."/>
            <person name="Fan W."/>
        </authorList>
    </citation>
    <scope>NUCLEOTIDE SEQUENCE [LARGE SCALE GENOMIC DNA]</scope>
    <source>
        <strain evidence="2">SZHN2017</strain>
        <tissue evidence="2">Muscle</tissue>
    </source>
</reference>
<dbReference type="Proteomes" id="UP000245119">
    <property type="component" value="Linkage Group LG4"/>
</dbReference>
<dbReference type="OrthoDB" id="66510at2759"/>
<gene>
    <name evidence="2" type="ORF">C0Q70_08503</name>
</gene>
<proteinExistence type="inferred from homology"/>
<dbReference type="AlphaFoldDB" id="A0A2T7PI05"/>
<comment type="similarity">
    <text evidence="1">Belongs to the rogdi family.</text>
</comment>
<dbReference type="GO" id="GO:0043291">
    <property type="term" value="C:RAVE complex"/>
    <property type="evidence" value="ECO:0007669"/>
    <property type="project" value="TreeGrafter"/>
</dbReference>
<name>A0A2T7PI05_POMCA</name>
<organism evidence="2 3">
    <name type="scientific">Pomacea canaliculata</name>
    <name type="common">Golden apple snail</name>
    <dbReference type="NCBI Taxonomy" id="400727"/>
    <lineage>
        <taxon>Eukaryota</taxon>
        <taxon>Metazoa</taxon>
        <taxon>Spiralia</taxon>
        <taxon>Lophotrochozoa</taxon>
        <taxon>Mollusca</taxon>
        <taxon>Gastropoda</taxon>
        <taxon>Caenogastropoda</taxon>
        <taxon>Architaenioglossa</taxon>
        <taxon>Ampullarioidea</taxon>
        <taxon>Ampullariidae</taxon>
        <taxon>Pomacea</taxon>
    </lineage>
</organism>
<comment type="caution">
    <text evidence="2">The sequence shown here is derived from an EMBL/GenBank/DDBJ whole genome shotgun (WGS) entry which is preliminary data.</text>
</comment>
<dbReference type="PANTHER" id="PTHR13618">
    <property type="entry name" value="LEUCINE ZIPPER CONTAINING TRANSCRIPTION FACTOR LZF1"/>
    <property type="match status" value="1"/>
</dbReference>
<sequence length="318" mass="36228">MAMAEHEEILALKEELQWLLSEEVHAVLGDIQQTLQECGRCFPMPIGNLDDTEAVPNKDAHLTQRILLSAPSTATAGAMKCVITLQGDCISEADISFKHKQAKEHHIYRTSIKPNEQWKIQQVQDAANHLQQAIAVATLRNKDYKFSSAQEVLMMLEELMKKVKAGQLSLTLPKRKSLQELVTSKNMQIFQPPVPSDVAMSFYVHGSKLVLAVYHLHTNGQHRLDISHRMQMEVVVQWLNEAIICFTLALQQCQQLFDKFTQLGMPVVQYDAAYFPQFNQLERPDPLEDSKGEEAKNALRKNWHKIMNILRHLTPQAL</sequence>
<evidence type="ECO:0000313" key="2">
    <source>
        <dbReference type="EMBL" id="PVD33055.1"/>
    </source>
</evidence>
<accession>A0A2T7PI05</accession>
<dbReference type="Pfam" id="PF10259">
    <property type="entry name" value="Rogdi_lz"/>
    <property type="match status" value="1"/>
</dbReference>
<dbReference type="STRING" id="400727.A0A2T7PI05"/>